<evidence type="ECO:0000313" key="1">
    <source>
        <dbReference type="EMBL" id="EKC67633.1"/>
    </source>
</evidence>
<accession>K1TD33</accession>
<dbReference type="AlphaFoldDB" id="K1TD33"/>
<organism evidence="1">
    <name type="scientific">human gut metagenome</name>
    <dbReference type="NCBI Taxonomy" id="408170"/>
    <lineage>
        <taxon>unclassified sequences</taxon>
        <taxon>metagenomes</taxon>
        <taxon>organismal metagenomes</taxon>
    </lineage>
</organism>
<proteinExistence type="predicted"/>
<protein>
    <submittedName>
        <fullName evidence="1">Uncharacterized protein</fullName>
    </submittedName>
</protein>
<reference evidence="1" key="1">
    <citation type="journal article" date="2013" name="Environ. Microbiol.">
        <title>Microbiota from the distal guts of lean and obese adolescents exhibit partial functional redundancy besides clear differences in community structure.</title>
        <authorList>
            <person name="Ferrer M."/>
            <person name="Ruiz A."/>
            <person name="Lanza F."/>
            <person name="Haange S.B."/>
            <person name="Oberbach A."/>
            <person name="Till H."/>
            <person name="Bargiela R."/>
            <person name="Campoy C."/>
            <person name="Segura M.T."/>
            <person name="Richter M."/>
            <person name="von Bergen M."/>
            <person name="Seifert J."/>
            <person name="Suarez A."/>
        </authorList>
    </citation>
    <scope>NUCLEOTIDE SEQUENCE</scope>
</reference>
<comment type="caution">
    <text evidence="1">The sequence shown here is derived from an EMBL/GenBank/DDBJ whole genome shotgun (WGS) entry which is preliminary data.</text>
</comment>
<feature type="non-terminal residue" evidence="1">
    <location>
        <position position="76"/>
    </location>
</feature>
<sequence>MSELFDKSIRTLELPRVLQLLSEQAVSPEAKELALAVRPETDYEDVLRLLDQTDGARAMIVLRGAPGFSGVKPVKD</sequence>
<dbReference type="EMBL" id="AJWY01006154">
    <property type="protein sequence ID" value="EKC67633.1"/>
    <property type="molecule type" value="Genomic_DNA"/>
</dbReference>
<gene>
    <name evidence="1" type="ORF">LEA_09199</name>
</gene>
<name>K1TD33_9ZZZZ</name>